<feature type="compositionally biased region" description="Polar residues" evidence="1">
    <location>
        <begin position="376"/>
        <end position="386"/>
    </location>
</feature>
<name>A0A7W7SVB8_9ACTN</name>
<feature type="domain" description="Type VII secretion system protein EssD-like" evidence="2">
    <location>
        <begin position="409"/>
        <end position="527"/>
    </location>
</feature>
<dbReference type="Gene3D" id="3.40.570.10">
    <property type="entry name" value="Extracellular Endonuclease, subunit A"/>
    <property type="match status" value="1"/>
</dbReference>
<evidence type="ECO:0000259" key="2">
    <source>
        <dbReference type="Pfam" id="PF13930"/>
    </source>
</evidence>
<dbReference type="RefSeq" id="WP_184537143.1">
    <property type="nucleotide sequence ID" value="NZ_JACHJW010000001.1"/>
</dbReference>
<organism evidence="3 4">
    <name type="scientific">Micromonospora polyrhachis</name>
    <dbReference type="NCBI Taxonomy" id="1282883"/>
    <lineage>
        <taxon>Bacteria</taxon>
        <taxon>Bacillati</taxon>
        <taxon>Actinomycetota</taxon>
        <taxon>Actinomycetes</taxon>
        <taxon>Micromonosporales</taxon>
        <taxon>Micromonosporaceae</taxon>
        <taxon>Micromonospora</taxon>
    </lineage>
</organism>
<proteinExistence type="predicted"/>
<gene>
    <name evidence="3" type="ORF">FHR38_005286</name>
</gene>
<protein>
    <recommendedName>
        <fullName evidence="2">Type VII secretion system protein EssD-like domain-containing protein</fullName>
    </recommendedName>
</protein>
<comment type="caution">
    <text evidence="3">The sequence shown here is derived from an EMBL/GenBank/DDBJ whole genome shotgun (WGS) entry which is preliminary data.</text>
</comment>
<dbReference type="Pfam" id="PF13930">
    <property type="entry name" value="Endonuclea_NS_2"/>
    <property type="match status" value="1"/>
</dbReference>
<dbReference type="EMBL" id="JACHJW010000001">
    <property type="protein sequence ID" value="MBB4961553.1"/>
    <property type="molecule type" value="Genomic_DNA"/>
</dbReference>
<feature type="compositionally biased region" description="Basic and acidic residues" evidence="1">
    <location>
        <begin position="388"/>
        <end position="403"/>
    </location>
</feature>
<dbReference type="Proteomes" id="UP000578819">
    <property type="component" value="Unassembled WGS sequence"/>
</dbReference>
<sequence length="547" mass="56419">MHGFRSPAVAARPRAVGSIAAPARSHPLLAMQRMAGNRAVAGLLTSGPIVVQRSSRDDLLTALRTAVQAGQWQEVATRLNGFNTADIKRLAAGLSVGEAANTRAAVSTYLAGWPQEEAIIAALDAGRAEVARIGRIYHAYEEALRSGDWPTAVQQLHAMSDVDIAARLRKLPPDSLRALCGAAPELSERITRLANSMASQRGVEVPDGLGHLVVGGRDLGAVREFRAGGESTVEVTTPAARGEGASIGARQIAEGLLLVSQADVPLTPASEAAIRNLLGTAGSGAGAGGAGGTTALAGAEGSAVATGVAGTAPARIAVSLAVRVPVVGVAFLVGLLGPYAVGWAIVHAEEVDKALKEYGGTLPPGGGLAQPEVDTMSGSAPSSAPQGQREHQDGGDDCRDCKPGADPLYGPLDDLGRATGVRAILKGRTWSGQEPQDDPAGFVTGISGTAEGGQQARAHLLAKVLGGNGGARNLVTFGQAENVKMYEQLESRVEEHLTLFPEHCVEFVSTPQYPGRILSASLIHLFARDLCTGQVIVNEPAYNRSLH</sequence>
<accession>A0A7W7SVB8</accession>
<reference evidence="3 4" key="1">
    <citation type="submission" date="2020-08" db="EMBL/GenBank/DDBJ databases">
        <title>Sequencing the genomes of 1000 actinobacteria strains.</title>
        <authorList>
            <person name="Klenk H.-P."/>
        </authorList>
    </citation>
    <scope>NUCLEOTIDE SEQUENCE [LARGE SCALE GENOMIC DNA]</scope>
    <source>
        <strain evidence="3 4">DSM 45886</strain>
    </source>
</reference>
<evidence type="ECO:0000313" key="3">
    <source>
        <dbReference type="EMBL" id="MBB4961553.1"/>
    </source>
</evidence>
<dbReference type="AlphaFoldDB" id="A0A7W7SVB8"/>
<feature type="region of interest" description="Disordered" evidence="1">
    <location>
        <begin position="362"/>
        <end position="405"/>
    </location>
</feature>
<evidence type="ECO:0000256" key="1">
    <source>
        <dbReference type="SAM" id="MobiDB-lite"/>
    </source>
</evidence>
<dbReference type="InterPro" id="IPR044927">
    <property type="entry name" value="Endonuclea_NS_2"/>
</dbReference>
<keyword evidence="4" id="KW-1185">Reference proteome</keyword>
<evidence type="ECO:0000313" key="4">
    <source>
        <dbReference type="Proteomes" id="UP000578819"/>
    </source>
</evidence>
<dbReference type="InterPro" id="IPR044929">
    <property type="entry name" value="DNA/RNA_non-sp_Endonuclease_sf"/>
</dbReference>